<keyword evidence="6" id="KW-0472">Membrane</keyword>
<feature type="region of interest" description="Disordered" evidence="8">
    <location>
        <begin position="226"/>
        <end position="340"/>
    </location>
</feature>
<keyword evidence="10" id="KW-1185">Reference proteome</keyword>
<evidence type="ECO:0000256" key="6">
    <source>
        <dbReference type="ARBA" id="ARBA00023136"/>
    </source>
</evidence>
<gene>
    <name evidence="9" type="primary">TP53I11</name>
</gene>
<dbReference type="Proteomes" id="UP000694553">
    <property type="component" value="Unassembled WGS sequence"/>
</dbReference>
<dbReference type="Ensembl" id="ENSCMUT00000000382.2">
    <property type="protein sequence ID" value="ENSCMUP00000000356.2"/>
    <property type="gene ID" value="ENSCMUG00000000264.2"/>
</dbReference>
<dbReference type="InterPro" id="IPR028266">
    <property type="entry name" value="TP53I11"/>
</dbReference>
<keyword evidence="5" id="KW-1133">Transmembrane helix</keyword>
<evidence type="ECO:0000256" key="4">
    <source>
        <dbReference type="ARBA" id="ARBA00022692"/>
    </source>
</evidence>
<accession>A0A8U7NYV3</accession>
<reference evidence="10" key="1">
    <citation type="submission" date="2019-10" db="EMBL/GenBank/DDBJ databases">
        <title>Corvus moneduloides (New Caledonian crow) genome, bCorMon1, primary haplotype.</title>
        <authorList>
            <person name="Rutz C."/>
            <person name="Fungtammasan C."/>
            <person name="Mountcastle J."/>
            <person name="Formenti G."/>
            <person name="Chow W."/>
            <person name="Howe K."/>
            <person name="Steele M.P."/>
            <person name="Fernandes J."/>
            <person name="Gilbert M.T.P."/>
            <person name="Fedrigo O."/>
            <person name="Jarvis E.D."/>
            <person name="Gemmell N."/>
        </authorList>
    </citation>
    <scope>NUCLEOTIDE SEQUENCE [LARGE SCALE GENOMIC DNA]</scope>
</reference>
<keyword evidence="4" id="KW-0812">Transmembrane</keyword>
<evidence type="ECO:0000256" key="7">
    <source>
        <dbReference type="ARBA" id="ARBA00032100"/>
    </source>
</evidence>
<feature type="compositionally biased region" description="Polar residues" evidence="8">
    <location>
        <begin position="292"/>
        <end position="301"/>
    </location>
</feature>
<dbReference type="AlphaFoldDB" id="A0A8C3D2N1"/>
<evidence type="ECO:0000313" key="10">
    <source>
        <dbReference type="Proteomes" id="UP000694553"/>
    </source>
</evidence>
<comment type="subcellular location">
    <subcellularLocation>
        <location evidence="1">Membrane</location>
        <topology evidence="1">Multi-pass membrane protein</topology>
    </subcellularLocation>
</comment>
<dbReference type="GO" id="GO:0016020">
    <property type="term" value="C:membrane"/>
    <property type="evidence" value="ECO:0007669"/>
    <property type="project" value="UniProtKB-SubCell"/>
</dbReference>
<dbReference type="PANTHER" id="PTHR31584:SF1">
    <property type="entry name" value="TUMOR PROTEIN P53-INDUCIBLE PROTEIN 11"/>
    <property type="match status" value="1"/>
</dbReference>
<evidence type="ECO:0000256" key="1">
    <source>
        <dbReference type="ARBA" id="ARBA00004141"/>
    </source>
</evidence>
<sequence>MAAKQPPPLMKKHSQTDLVSRLKTRKILGVGGEDDDGEVHRSKISQVLGNEIKFAVREPLGLRVWQLVSAVMFSGVAIMALVFPDQLFDAIFEEESVSSKTPIRLYGGALLSECCTTVLGHASAAQSKGTGGQNSSRGQSPCPAVHVQLESRRSAVSKESAEGYFEKLGYCCFFLAGVQACCRWGKKSCACSESLGEHPMYPSKGSLQRARARALGCGWGSAGAAGELGPAAASRQRRRRSGAKGREARGAGRSGVGRKRGPSCVLQRHRAGRAGSAALPLPALGQRAPLSPQASRSSCGTPCTPPRRPSSAGACWPRPATSPCSSWVSARGPAGTRRRRRRVRRLCAHGDRRWAGQRREQWWSIFPASCLSFLLPHGIASALSCSLKG</sequence>
<reference evidence="9" key="2">
    <citation type="submission" date="2025-08" db="UniProtKB">
        <authorList>
            <consortium name="Ensembl"/>
        </authorList>
    </citation>
    <scope>IDENTIFICATION</scope>
</reference>
<dbReference type="PANTHER" id="PTHR31584">
    <property type="entry name" value="TUMOR PROTEIN P53-INDUCIBLE PROTEIN 11"/>
    <property type="match status" value="1"/>
</dbReference>
<keyword evidence="3" id="KW-0597">Phosphoprotein</keyword>
<accession>A0A8C3D2N1</accession>
<name>A0A8C3D2N1_CORMO</name>
<dbReference type="Pfam" id="PF14936">
    <property type="entry name" value="p53-inducible11"/>
    <property type="match status" value="1"/>
</dbReference>
<protein>
    <recommendedName>
        <fullName evidence="2">Tumor protein p53-inducible protein 11</fullName>
    </recommendedName>
    <alternativeName>
        <fullName evidence="7">p53-induced gene 11 protein</fullName>
    </alternativeName>
</protein>
<feature type="compositionally biased region" description="Low complexity" evidence="8">
    <location>
        <begin position="273"/>
        <end position="285"/>
    </location>
</feature>
<reference evidence="9" key="3">
    <citation type="submission" date="2025-09" db="UniProtKB">
        <authorList>
            <consortium name="Ensembl"/>
        </authorList>
    </citation>
    <scope>IDENTIFICATION</scope>
</reference>
<evidence type="ECO:0000256" key="5">
    <source>
        <dbReference type="ARBA" id="ARBA00022989"/>
    </source>
</evidence>
<evidence type="ECO:0000256" key="8">
    <source>
        <dbReference type="SAM" id="MobiDB-lite"/>
    </source>
</evidence>
<evidence type="ECO:0000256" key="2">
    <source>
        <dbReference type="ARBA" id="ARBA00019449"/>
    </source>
</evidence>
<organism evidence="9 10">
    <name type="scientific">Corvus moneduloides</name>
    <name type="common">New Caledonian crow</name>
    <dbReference type="NCBI Taxonomy" id="1196302"/>
    <lineage>
        <taxon>Eukaryota</taxon>
        <taxon>Metazoa</taxon>
        <taxon>Chordata</taxon>
        <taxon>Craniata</taxon>
        <taxon>Vertebrata</taxon>
        <taxon>Euteleostomi</taxon>
        <taxon>Archelosauria</taxon>
        <taxon>Archosauria</taxon>
        <taxon>Dinosauria</taxon>
        <taxon>Saurischia</taxon>
        <taxon>Theropoda</taxon>
        <taxon>Coelurosauria</taxon>
        <taxon>Aves</taxon>
        <taxon>Neognathae</taxon>
        <taxon>Neoaves</taxon>
        <taxon>Telluraves</taxon>
        <taxon>Australaves</taxon>
        <taxon>Passeriformes</taxon>
        <taxon>Corvoidea</taxon>
        <taxon>Corvidae</taxon>
        <taxon>Corvus</taxon>
    </lineage>
</organism>
<feature type="compositionally biased region" description="Basic residues" evidence="8">
    <location>
        <begin position="256"/>
        <end position="272"/>
    </location>
</feature>
<evidence type="ECO:0000313" key="9">
    <source>
        <dbReference type="Ensembl" id="ENSCMUP00000000356.2"/>
    </source>
</evidence>
<evidence type="ECO:0000256" key="3">
    <source>
        <dbReference type="ARBA" id="ARBA00022553"/>
    </source>
</evidence>
<proteinExistence type="predicted"/>